<dbReference type="Pfam" id="PF00403">
    <property type="entry name" value="HMA"/>
    <property type="match status" value="1"/>
</dbReference>
<feature type="domain" description="HMA" evidence="2">
    <location>
        <begin position="5"/>
        <end position="61"/>
    </location>
</feature>
<dbReference type="SUPFAM" id="SSF55008">
    <property type="entry name" value="HMA, heavy metal-associated domain"/>
    <property type="match status" value="1"/>
</dbReference>
<dbReference type="PROSITE" id="PS01047">
    <property type="entry name" value="HMA_1"/>
    <property type="match status" value="1"/>
</dbReference>
<name>A0A426QHI5_9GAMM</name>
<keyword evidence="4" id="KW-1185">Reference proteome</keyword>
<comment type="caution">
    <text evidence="3">The sequence shown here is derived from an EMBL/GenBank/DDBJ whole genome shotgun (WGS) entry which is preliminary data.</text>
</comment>
<sequence>MEIEFSVTNVKCNGCVKTIEDGLHTEPGVESVKAGLDGSVKVSGNDLDRAALAARLSELGYPEA</sequence>
<dbReference type="InterPro" id="IPR036163">
    <property type="entry name" value="HMA_dom_sf"/>
</dbReference>
<dbReference type="InterPro" id="IPR006121">
    <property type="entry name" value="HMA_dom"/>
</dbReference>
<keyword evidence="1" id="KW-0479">Metal-binding</keyword>
<accession>A0A426QHI5</accession>
<dbReference type="EMBL" id="QZMU01000001">
    <property type="protein sequence ID" value="RRQ21225.1"/>
    <property type="molecule type" value="Genomic_DNA"/>
</dbReference>
<evidence type="ECO:0000256" key="1">
    <source>
        <dbReference type="ARBA" id="ARBA00022723"/>
    </source>
</evidence>
<evidence type="ECO:0000313" key="3">
    <source>
        <dbReference type="EMBL" id="RRQ21225.1"/>
    </source>
</evidence>
<dbReference type="CDD" id="cd00371">
    <property type="entry name" value="HMA"/>
    <property type="match status" value="1"/>
</dbReference>
<dbReference type="OrthoDB" id="9814359at2"/>
<evidence type="ECO:0000313" key="4">
    <source>
        <dbReference type="Proteomes" id="UP000287798"/>
    </source>
</evidence>
<dbReference type="Proteomes" id="UP000287798">
    <property type="component" value="Unassembled WGS sequence"/>
</dbReference>
<dbReference type="GO" id="GO:0046872">
    <property type="term" value="F:metal ion binding"/>
    <property type="evidence" value="ECO:0007669"/>
    <property type="project" value="UniProtKB-KW"/>
</dbReference>
<gene>
    <name evidence="3" type="ORF">D6C00_04160</name>
</gene>
<dbReference type="RefSeq" id="WP_125180439.1">
    <property type="nucleotide sequence ID" value="NZ_QZMU01000001.1"/>
</dbReference>
<dbReference type="Gene3D" id="3.30.70.100">
    <property type="match status" value="1"/>
</dbReference>
<dbReference type="InterPro" id="IPR017969">
    <property type="entry name" value="Heavy-metal-associated_CS"/>
</dbReference>
<organism evidence="3 4">
    <name type="scientific">Thiohalobacter thiocyanaticus</name>
    <dbReference type="NCBI Taxonomy" id="585455"/>
    <lineage>
        <taxon>Bacteria</taxon>
        <taxon>Pseudomonadati</taxon>
        <taxon>Pseudomonadota</taxon>
        <taxon>Gammaproteobacteria</taxon>
        <taxon>Thiohalobacterales</taxon>
        <taxon>Thiohalobacteraceae</taxon>
        <taxon>Thiohalobacter</taxon>
    </lineage>
</organism>
<proteinExistence type="predicted"/>
<evidence type="ECO:0000259" key="2">
    <source>
        <dbReference type="Pfam" id="PF00403"/>
    </source>
</evidence>
<reference evidence="3 4" key="1">
    <citation type="journal article" date="2010" name="Int. J. Syst. Evol. Microbiol.">
        <title>Thiohalobacter thiocyanaticus gen. nov., sp. nov., a moderately halophilic, sulfur-oxidizing gammaproteobacterium from hypersaline lakes, that utilizes thiocyanate.</title>
        <authorList>
            <person name="Sorokin D.Y."/>
            <person name="Kovaleva O.L."/>
            <person name="Tourova T.P."/>
            <person name="Muyzer G."/>
        </authorList>
    </citation>
    <scope>NUCLEOTIDE SEQUENCE [LARGE SCALE GENOMIC DNA]</scope>
    <source>
        <strain evidence="3 4">Hrh1</strain>
    </source>
</reference>
<protein>
    <submittedName>
        <fullName evidence="3">Copper chaperone</fullName>
    </submittedName>
</protein>
<dbReference type="AlphaFoldDB" id="A0A426QHI5"/>